<evidence type="ECO:0000313" key="1">
    <source>
        <dbReference type="EMBL" id="MBP2167912.1"/>
    </source>
</evidence>
<dbReference type="EMBL" id="JAGGMQ010000001">
    <property type="protein sequence ID" value="MBP2167912.1"/>
    <property type="molecule type" value="Genomic_DNA"/>
</dbReference>
<name>A0ABS4P5J1_9GAMM</name>
<dbReference type="Proteomes" id="UP001195624">
    <property type="component" value="Unassembled WGS sequence"/>
</dbReference>
<gene>
    <name evidence="1" type="ORF">J2125_001104</name>
</gene>
<reference evidence="2" key="1">
    <citation type="submission" date="2023-07" db="EMBL/GenBank/DDBJ databases">
        <title>Genome mining of underrepresented organisms for secondary metabolites.</title>
        <authorList>
            <person name="D'Agostino P.M."/>
        </authorList>
    </citation>
    <scope>NUCLEOTIDE SEQUENCE [LARGE SCALE GENOMIC DNA]</scope>
    <source>
        <strain evidence="2">WS4403</strain>
    </source>
</reference>
<comment type="caution">
    <text evidence="1">The sequence shown here is derived from an EMBL/GenBank/DDBJ whole genome shotgun (WGS) entry which is preliminary data.</text>
</comment>
<protein>
    <submittedName>
        <fullName evidence="1">Uncharacterized protein</fullName>
    </submittedName>
</protein>
<accession>A0ABS4P5J1</accession>
<sequence length="159" mass="18135">MPELHCYSGILPFSHTADLTEQHRAWTVTNPLGIQVGSKKIKKNALMPTSYCCCKLAMPFRVYLKRKKPATLHDLQQNVMQQPDRCATVDKPVRLMTRSEFNEANRLLSEFNIAPMPEIAGKIVEEPIYDFLPPPRIVAIIYDVPPPPRPVAVQQKQDR</sequence>
<keyword evidence="2" id="KW-1185">Reference proteome</keyword>
<proteinExistence type="predicted"/>
<evidence type="ECO:0000313" key="2">
    <source>
        <dbReference type="Proteomes" id="UP001195624"/>
    </source>
</evidence>
<organism evidence="1 2">
    <name type="scientific">Winslowiella toletana</name>
    <dbReference type="NCBI Taxonomy" id="92490"/>
    <lineage>
        <taxon>Bacteria</taxon>
        <taxon>Pseudomonadati</taxon>
        <taxon>Pseudomonadota</taxon>
        <taxon>Gammaproteobacteria</taxon>
        <taxon>Enterobacterales</taxon>
        <taxon>Erwiniaceae</taxon>
        <taxon>Winslowiella</taxon>
    </lineage>
</organism>